<evidence type="ECO:0000256" key="1">
    <source>
        <dbReference type="SAM" id="MobiDB-lite"/>
    </source>
</evidence>
<gene>
    <name evidence="3" type="ORF">ECRASSUSDP1_LOCUS21524</name>
</gene>
<feature type="transmembrane region" description="Helical" evidence="2">
    <location>
        <begin position="81"/>
        <end position="105"/>
    </location>
</feature>
<reference evidence="3" key="1">
    <citation type="submission" date="2023-07" db="EMBL/GenBank/DDBJ databases">
        <authorList>
            <consortium name="AG Swart"/>
            <person name="Singh M."/>
            <person name="Singh A."/>
            <person name="Seah K."/>
            <person name="Emmerich C."/>
        </authorList>
    </citation>
    <scope>NUCLEOTIDE SEQUENCE</scope>
    <source>
        <strain evidence="3">DP1</strain>
    </source>
</reference>
<accession>A0AAD1XW83</accession>
<feature type="compositionally biased region" description="Polar residues" evidence="1">
    <location>
        <begin position="1"/>
        <end position="16"/>
    </location>
</feature>
<name>A0AAD1XW83_EUPCR</name>
<feature type="transmembrane region" description="Helical" evidence="2">
    <location>
        <begin position="155"/>
        <end position="180"/>
    </location>
</feature>
<comment type="caution">
    <text evidence="3">The sequence shown here is derived from an EMBL/GenBank/DDBJ whole genome shotgun (WGS) entry which is preliminary data.</text>
</comment>
<feature type="transmembrane region" description="Helical" evidence="2">
    <location>
        <begin position="117"/>
        <end position="134"/>
    </location>
</feature>
<keyword evidence="4" id="KW-1185">Reference proteome</keyword>
<organism evidence="3 4">
    <name type="scientific">Euplotes crassus</name>
    <dbReference type="NCBI Taxonomy" id="5936"/>
    <lineage>
        <taxon>Eukaryota</taxon>
        <taxon>Sar</taxon>
        <taxon>Alveolata</taxon>
        <taxon>Ciliophora</taxon>
        <taxon>Intramacronucleata</taxon>
        <taxon>Spirotrichea</taxon>
        <taxon>Hypotrichia</taxon>
        <taxon>Euplotida</taxon>
        <taxon>Euplotidae</taxon>
        <taxon>Moneuplotes</taxon>
    </lineage>
</organism>
<proteinExistence type="predicted"/>
<evidence type="ECO:0000313" key="3">
    <source>
        <dbReference type="EMBL" id="CAI2380097.1"/>
    </source>
</evidence>
<keyword evidence="2" id="KW-0472">Membrane</keyword>
<evidence type="ECO:0000256" key="2">
    <source>
        <dbReference type="SAM" id="Phobius"/>
    </source>
</evidence>
<dbReference type="Proteomes" id="UP001295684">
    <property type="component" value="Unassembled WGS sequence"/>
</dbReference>
<feature type="region of interest" description="Disordered" evidence="1">
    <location>
        <begin position="1"/>
        <end position="22"/>
    </location>
</feature>
<keyword evidence="2" id="KW-0812">Transmembrane</keyword>
<dbReference type="EMBL" id="CAMPGE010022010">
    <property type="protein sequence ID" value="CAI2380097.1"/>
    <property type="molecule type" value="Genomic_DNA"/>
</dbReference>
<sequence length="221" mass="24724">METVTLPPQNFNSVGETEQGKNKNNENLQKCKVTLDAQNMKSIAKIAGSVAALFVFLQIAGILYQIFILEQRLLSSGEKGGCFLMIFFSVLKIAYTMTLVFYLFILSPENLSFVKTTTFIVGAVQAGLSIYLIISENKKYRHPDDPDSIEGLWALLMLGLYALEFLVFVVMIGNFLVILFNSNEPEQKRSDTQNTIYYYAPQDASQSPLKVQLVAAHEIQG</sequence>
<keyword evidence="2" id="KW-1133">Transmembrane helix</keyword>
<evidence type="ECO:0000313" key="4">
    <source>
        <dbReference type="Proteomes" id="UP001295684"/>
    </source>
</evidence>
<protein>
    <submittedName>
        <fullName evidence="3">Uncharacterized protein</fullName>
    </submittedName>
</protein>
<dbReference type="AlphaFoldDB" id="A0AAD1XW83"/>
<feature type="transmembrane region" description="Helical" evidence="2">
    <location>
        <begin position="46"/>
        <end position="69"/>
    </location>
</feature>